<feature type="domain" description="IPT/TIG" evidence="1">
    <location>
        <begin position="30"/>
        <end position="120"/>
    </location>
</feature>
<dbReference type="InterPro" id="IPR002909">
    <property type="entry name" value="IPT_dom"/>
</dbReference>
<evidence type="ECO:0000313" key="3">
    <source>
        <dbReference type="Proteomes" id="UP000437736"/>
    </source>
</evidence>
<keyword evidence="3" id="KW-1185">Reference proteome</keyword>
<dbReference type="InterPro" id="IPR013783">
    <property type="entry name" value="Ig-like_fold"/>
</dbReference>
<dbReference type="SUPFAM" id="SSF81296">
    <property type="entry name" value="E set domains"/>
    <property type="match status" value="1"/>
</dbReference>
<comment type="caution">
    <text evidence="2">The sequence shown here is derived from an EMBL/GenBank/DDBJ whole genome shotgun (WGS) entry which is preliminary data.</text>
</comment>
<dbReference type="Pfam" id="PF01833">
    <property type="entry name" value="TIG"/>
    <property type="match status" value="1"/>
</dbReference>
<dbReference type="EMBL" id="WJHE01001030">
    <property type="protein sequence ID" value="MST34484.1"/>
    <property type="molecule type" value="Genomic_DNA"/>
</dbReference>
<gene>
    <name evidence="2" type="ORF">GHK86_17370</name>
</gene>
<feature type="non-terminal residue" evidence="2">
    <location>
        <position position="1"/>
    </location>
</feature>
<reference evidence="2 3" key="1">
    <citation type="submission" date="2019-11" db="EMBL/GenBank/DDBJ databases">
        <title>Acidiferrimicrobium australis gen. nov., sp. nov., an acidophilic and obligately heterotrophic, member of the Actinobacteria that catalyses dissimilatory oxido- reduction of iron isolated from metal-rich acidic water in Chile.</title>
        <authorList>
            <person name="Gonzalez D."/>
            <person name="Huber K."/>
            <person name="Hedrich S."/>
            <person name="Rojas-Villalobos C."/>
            <person name="Quatrini R."/>
            <person name="Dinamarca M.A."/>
            <person name="Schwarz A."/>
            <person name="Canales C."/>
            <person name="Nancucheo I."/>
        </authorList>
    </citation>
    <scope>NUCLEOTIDE SEQUENCE [LARGE SCALE GENOMIC DNA]</scope>
    <source>
        <strain evidence="2 3">USS-CCA1</strain>
    </source>
</reference>
<dbReference type="Gene3D" id="2.60.40.10">
    <property type="entry name" value="Immunoglobulins"/>
    <property type="match status" value="1"/>
</dbReference>
<organism evidence="2 3">
    <name type="scientific">Acidiferrimicrobium australe</name>
    <dbReference type="NCBI Taxonomy" id="2664430"/>
    <lineage>
        <taxon>Bacteria</taxon>
        <taxon>Bacillati</taxon>
        <taxon>Actinomycetota</taxon>
        <taxon>Acidimicrobiia</taxon>
        <taxon>Acidimicrobiales</taxon>
        <taxon>Acidimicrobiaceae</taxon>
        <taxon>Acidiferrimicrobium</taxon>
    </lineage>
</organism>
<name>A0ABW9QX95_9ACTN</name>
<evidence type="ECO:0000259" key="1">
    <source>
        <dbReference type="Pfam" id="PF01833"/>
    </source>
</evidence>
<dbReference type="Proteomes" id="UP000437736">
    <property type="component" value="Unassembled WGS sequence"/>
</dbReference>
<protein>
    <recommendedName>
        <fullName evidence="1">IPT/TIG domain-containing protein</fullName>
    </recommendedName>
</protein>
<proteinExistence type="predicted"/>
<evidence type="ECO:0000313" key="2">
    <source>
        <dbReference type="EMBL" id="MST34484.1"/>
    </source>
</evidence>
<accession>A0ABW9QX95</accession>
<dbReference type="InterPro" id="IPR014756">
    <property type="entry name" value="Ig_E-set"/>
</dbReference>
<sequence>AALRAVARYTDTTTGTARVVTATELGAPGISRVSTARAGAGQTVTVTGSGFGATQGTSSALTLSDDGTTWSAPGNLPTLTVLRWSNDRITFRVPTGSGASGDQYHVVPGTDASLQVTTAGGTSNVVHLGITAPAG</sequence>